<proteinExistence type="predicted"/>
<feature type="signal peptide" evidence="2">
    <location>
        <begin position="1"/>
        <end position="21"/>
    </location>
</feature>
<dbReference type="PROSITE" id="PS51864">
    <property type="entry name" value="ASTACIN"/>
    <property type="match status" value="1"/>
</dbReference>
<evidence type="ECO:0000313" key="4">
    <source>
        <dbReference type="EMBL" id="CAH0103503.1"/>
    </source>
</evidence>
<sequence length="260" mass="29458">MRVPLSMIVAFLSLWFVSVRATPVSKNVDNDFQSSTNFITGMPLTEEMKGNFSDIGKELIKKSFPWNKQDPTLFEGDIMFFGDKNAILGTGYRWPNAKIPYELSNSYTPDQRTVIAFGMNEYHKYTCIQFVPRTSETNYLRIFKSGTGTGCWSFVGMRNIGAQDLSLDDGCVSRDYPGIVMHELMHAAGFFHEHTRPDRDTFVRIDFGNIEQSSVMHYGKDAFAKDKTKPTIIPIPNENVNLGSNLDLLRLNTLYCSQIG</sequence>
<dbReference type="Gene3D" id="3.40.390.10">
    <property type="entry name" value="Collagenase (Catalytic Domain)"/>
    <property type="match status" value="1"/>
</dbReference>
<dbReference type="InterPro" id="IPR024079">
    <property type="entry name" value="MetalloPept_cat_dom_sf"/>
</dbReference>
<keyword evidence="1 2" id="KW-0479">Metal-binding</keyword>
<keyword evidence="1 2" id="KW-0862">Zinc</keyword>
<keyword evidence="1 2" id="KW-0482">Metalloprotease</keyword>
<organism evidence="4 5">
    <name type="scientific">Daphnia galeata</name>
    <dbReference type="NCBI Taxonomy" id="27404"/>
    <lineage>
        <taxon>Eukaryota</taxon>
        <taxon>Metazoa</taxon>
        <taxon>Ecdysozoa</taxon>
        <taxon>Arthropoda</taxon>
        <taxon>Crustacea</taxon>
        <taxon>Branchiopoda</taxon>
        <taxon>Diplostraca</taxon>
        <taxon>Cladocera</taxon>
        <taxon>Anomopoda</taxon>
        <taxon>Daphniidae</taxon>
        <taxon>Daphnia</taxon>
    </lineage>
</organism>
<dbReference type="PANTHER" id="PTHR10127">
    <property type="entry name" value="DISCOIDIN, CUB, EGF, LAMININ , AND ZINC METALLOPROTEASE DOMAIN CONTAINING"/>
    <property type="match status" value="1"/>
</dbReference>
<dbReference type="PANTHER" id="PTHR10127:SF883">
    <property type="entry name" value="ZINC METALLOPROTEINASE NAS-8"/>
    <property type="match status" value="1"/>
</dbReference>
<dbReference type="Proteomes" id="UP000789390">
    <property type="component" value="Unassembled WGS sequence"/>
</dbReference>
<dbReference type="Pfam" id="PF01400">
    <property type="entry name" value="Astacin"/>
    <property type="match status" value="1"/>
</dbReference>
<dbReference type="GO" id="GO:0008270">
    <property type="term" value="F:zinc ion binding"/>
    <property type="evidence" value="ECO:0007669"/>
    <property type="project" value="UniProtKB-UniRule"/>
</dbReference>
<dbReference type="SUPFAM" id="SSF55486">
    <property type="entry name" value="Metalloproteases ('zincins'), catalytic domain"/>
    <property type="match status" value="1"/>
</dbReference>
<evidence type="ECO:0000256" key="1">
    <source>
        <dbReference type="PROSITE-ProRule" id="PRU01211"/>
    </source>
</evidence>
<feature type="binding site" evidence="1">
    <location>
        <position position="182"/>
    </location>
    <ligand>
        <name>Zn(2+)</name>
        <dbReference type="ChEBI" id="CHEBI:29105"/>
        <note>catalytic</note>
    </ligand>
</feature>
<keyword evidence="1 2" id="KW-0645">Protease</keyword>
<dbReference type="InterPro" id="IPR001506">
    <property type="entry name" value="Peptidase_M12A"/>
</dbReference>
<feature type="active site" evidence="1">
    <location>
        <position position="183"/>
    </location>
</feature>
<comment type="caution">
    <text evidence="4">The sequence shown here is derived from an EMBL/GenBank/DDBJ whole genome shotgun (WGS) entry which is preliminary data.</text>
</comment>
<protein>
    <recommendedName>
        <fullName evidence="2">Metalloendopeptidase</fullName>
        <ecNumber evidence="2">3.4.24.-</ecNumber>
    </recommendedName>
</protein>
<keyword evidence="1 2" id="KW-0378">Hydrolase</keyword>
<dbReference type="InterPro" id="IPR006026">
    <property type="entry name" value="Peptidase_Metallo"/>
</dbReference>
<dbReference type="EC" id="3.4.24.-" evidence="2"/>
<comment type="caution">
    <text evidence="1">Lacks conserved residue(s) required for the propagation of feature annotation.</text>
</comment>
<feature type="binding site" evidence="1">
    <location>
        <position position="186"/>
    </location>
    <ligand>
        <name>Zn(2+)</name>
        <dbReference type="ChEBI" id="CHEBI:29105"/>
        <note>catalytic</note>
    </ligand>
</feature>
<name>A0A8J2RL10_9CRUS</name>
<dbReference type="AlphaFoldDB" id="A0A8J2RL10"/>
<dbReference type="GO" id="GO:0006508">
    <property type="term" value="P:proteolysis"/>
    <property type="evidence" value="ECO:0007669"/>
    <property type="project" value="UniProtKB-KW"/>
</dbReference>
<dbReference type="EMBL" id="CAKKLH010000112">
    <property type="protein sequence ID" value="CAH0103503.1"/>
    <property type="molecule type" value="Genomic_DNA"/>
</dbReference>
<keyword evidence="2" id="KW-0732">Signal</keyword>
<feature type="binding site" evidence="1">
    <location>
        <position position="192"/>
    </location>
    <ligand>
        <name>Zn(2+)</name>
        <dbReference type="ChEBI" id="CHEBI:29105"/>
        <note>catalytic</note>
    </ligand>
</feature>
<dbReference type="InterPro" id="IPR034035">
    <property type="entry name" value="Astacin-like_dom"/>
</dbReference>
<feature type="domain" description="Peptidase M12A" evidence="3">
    <location>
        <begin position="85"/>
        <end position="257"/>
    </location>
</feature>
<dbReference type="GO" id="GO:0004222">
    <property type="term" value="F:metalloendopeptidase activity"/>
    <property type="evidence" value="ECO:0007669"/>
    <property type="project" value="UniProtKB-UniRule"/>
</dbReference>
<accession>A0A8J2RL10</accession>
<comment type="cofactor">
    <cofactor evidence="1 2">
        <name>Zn(2+)</name>
        <dbReference type="ChEBI" id="CHEBI:29105"/>
    </cofactor>
    <text evidence="1 2">Binds 1 zinc ion per subunit.</text>
</comment>
<keyword evidence="5" id="KW-1185">Reference proteome</keyword>
<evidence type="ECO:0000313" key="5">
    <source>
        <dbReference type="Proteomes" id="UP000789390"/>
    </source>
</evidence>
<reference evidence="4" key="1">
    <citation type="submission" date="2021-11" db="EMBL/GenBank/DDBJ databases">
        <authorList>
            <person name="Schell T."/>
        </authorList>
    </citation>
    <scope>NUCLEOTIDE SEQUENCE</scope>
    <source>
        <strain evidence="4">M5</strain>
    </source>
</reference>
<feature type="chain" id="PRO_5035340927" description="Metalloendopeptidase" evidence="2">
    <location>
        <begin position="22"/>
        <end position="260"/>
    </location>
</feature>
<dbReference type="PRINTS" id="PR00480">
    <property type="entry name" value="ASTACIN"/>
</dbReference>
<gene>
    <name evidence="4" type="ORF">DGAL_LOCUS6077</name>
</gene>
<dbReference type="OrthoDB" id="291007at2759"/>
<dbReference type="SMART" id="SM00235">
    <property type="entry name" value="ZnMc"/>
    <property type="match status" value="1"/>
</dbReference>
<dbReference type="CDD" id="cd04280">
    <property type="entry name" value="ZnMc_astacin_like"/>
    <property type="match status" value="1"/>
</dbReference>
<evidence type="ECO:0000259" key="3">
    <source>
        <dbReference type="PROSITE" id="PS51864"/>
    </source>
</evidence>
<evidence type="ECO:0000256" key="2">
    <source>
        <dbReference type="RuleBase" id="RU361183"/>
    </source>
</evidence>